<dbReference type="GO" id="GO:0009228">
    <property type="term" value="P:thiamine biosynthetic process"/>
    <property type="evidence" value="ECO:0007669"/>
    <property type="project" value="UniProtKB-KW"/>
</dbReference>
<comment type="catalytic activity">
    <reaction evidence="4">
        <text>glycine + O2 + H2O = glyoxylate + H2O2 + NH4(+)</text>
        <dbReference type="Rhea" id="RHEA:11532"/>
        <dbReference type="ChEBI" id="CHEBI:15377"/>
        <dbReference type="ChEBI" id="CHEBI:15379"/>
        <dbReference type="ChEBI" id="CHEBI:16240"/>
        <dbReference type="ChEBI" id="CHEBI:28938"/>
        <dbReference type="ChEBI" id="CHEBI:36655"/>
        <dbReference type="ChEBI" id="CHEBI:57305"/>
        <dbReference type="EC" id="1.4.3.19"/>
    </reaction>
</comment>
<dbReference type="InterPro" id="IPR036188">
    <property type="entry name" value="FAD/NAD-bd_sf"/>
</dbReference>
<dbReference type="RefSeq" id="WP_181537777.1">
    <property type="nucleotide sequence ID" value="NZ_JACDUU010000005.1"/>
</dbReference>
<evidence type="ECO:0000313" key="7">
    <source>
        <dbReference type="EMBL" id="MBA2871975.1"/>
    </source>
</evidence>
<dbReference type="InterPro" id="IPR012727">
    <property type="entry name" value="Gly_oxidase_ThiO"/>
</dbReference>
<sequence length="376" mass="41574">MNRKGYDVAIVGGGIIGCSIAFQLAKRHLSVVVVEKERMVSQASSAAAGMLGAQSEFASDHPLIPLALKSREMFPQLADELKELTGIDIGLVQKGLLKLAFTESEENELQQQYEFWKRFDSNVRWLTINELRELEQNVTEEVAGAMYIPNDGQVRADDLSLAFAKAASAYGAELREYTEVISLVTENDRVCGVITNRGTIDANIVIVAAGAWSARLLKQTGLELHMYPVKGECFSVITEQPLLEATVFAKNGCYIVPKKENRLWIGATSTPNMFDKQASVQGIYRLLERAQQIMPKLAEAKWEKAWAGIRPQTGDGLPYIGEHPCYRGLWAATGHYRNGILLSPITGVLLAELITEEKVDIDISSFSLVKKMTFTT</sequence>
<dbReference type="AlphaFoldDB" id="A0A7W0BVX4"/>
<dbReference type="GO" id="GO:0050660">
    <property type="term" value="F:flavin adenine dinucleotide binding"/>
    <property type="evidence" value="ECO:0007669"/>
    <property type="project" value="InterPro"/>
</dbReference>
<proteinExistence type="predicted"/>
<dbReference type="GO" id="GO:0005737">
    <property type="term" value="C:cytoplasm"/>
    <property type="evidence" value="ECO:0007669"/>
    <property type="project" value="TreeGrafter"/>
</dbReference>
<dbReference type="EC" id="1.4.3.19" evidence="5"/>
<evidence type="ECO:0000259" key="6">
    <source>
        <dbReference type="Pfam" id="PF01266"/>
    </source>
</evidence>
<dbReference type="SUPFAM" id="SSF51905">
    <property type="entry name" value="FAD/NAD(P)-binding domain"/>
    <property type="match status" value="1"/>
</dbReference>
<evidence type="ECO:0000256" key="2">
    <source>
        <dbReference type="ARBA" id="ARBA00022977"/>
    </source>
</evidence>
<dbReference type="NCBIfam" id="TIGR02352">
    <property type="entry name" value="thiamin_ThiO"/>
    <property type="match status" value="1"/>
</dbReference>
<keyword evidence="2" id="KW-0784">Thiamine biosynthesis</keyword>
<evidence type="ECO:0000313" key="8">
    <source>
        <dbReference type="Proteomes" id="UP000580891"/>
    </source>
</evidence>
<dbReference type="PANTHER" id="PTHR13847:SF289">
    <property type="entry name" value="GLYCINE OXIDASE"/>
    <property type="match status" value="1"/>
</dbReference>
<dbReference type="EMBL" id="JACDUU010000005">
    <property type="protein sequence ID" value="MBA2871975.1"/>
    <property type="molecule type" value="Genomic_DNA"/>
</dbReference>
<dbReference type="Proteomes" id="UP000580891">
    <property type="component" value="Unassembled WGS sequence"/>
</dbReference>
<evidence type="ECO:0000256" key="1">
    <source>
        <dbReference type="ARBA" id="ARBA00004948"/>
    </source>
</evidence>
<feature type="domain" description="FAD dependent oxidoreductase" evidence="6">
    <location>
        <begin position="7"/>
        <end position="353"/>
    </location>
</feature>
<organism evidence="7 8">
    <name type="scientific">[Anoxybacillus] calidus</name>
    <dbReference type="NCBI Taxonomy" id="575178"/>
    <lineage>
        <taxon>Bacteria</taxon>
        <taxon>Bacillati</taxon>
        <taxon>Bacillota</taxon>
        <taxon>Bacilli</taxon>
        <taxon>Bacillales</taxon>
        <taxon>Anoxybacillaceae</taxon>
        <taxon>Paranoxybacillus</taxon>
    </lineage>
</organism>
<evidence type="ECO:0000256" key="3">
    <source>
        <dbReference type="ARBA" id="ARBA00023002"/>
    </source>
</evidence>
<dbReference type="InterPro" id="IPR006076">
    <property type="entry name" value="FAD-dep_OxRdtase"/>
</dbReference>
<name>A0A7W0BVX4_9BACL</name>
<evidence type="ECO:0000256" key="4">
    <source>
        <dbReference type="ARBA" id="ARBA00049872"/>
    </source>
</evidence>
<dbReference type="GO" id="GO:0009229">
    <property type="term" value="P:thiamine diphosphate biosynthetic process"/>
    <property type="evidence" value="ECO:0007669"/>
    <property type="project" value="UniProtKB-UniPathway"/>
</dbReference>
<dbReference type="PANTHER" id="PTHR13847">
    <property type="entry name" value="SARCOSINE DEHYDROGENASE-RELATED"/>
    <property type="match status" value="1"/>
</dbReference>
<reference evidence="7 8" key="1">
    <citation type="submission" date="2020-07" db="EMBL/GenBank/DDBJ databases">
        <title>Genomic Encyclopedia of Type Strains, Phase IV (KMG-IV): sequencing the most valuable type-strain genomes for metagenomic binning, comparative biology and taxonomic classification.</title>
        <authorList>
            <person name="Goeker M."/>
        </authorList>
    </citation>
    <scope>NUCLEOTIDE SEQUENCE [LARGE SCALE GENOMIC DNA]</scope>
    <source>
        <strain evidence="7 8">DSM 25220</strain>
    </source>
</reference>
<protein>
    <recommendedName>
        <fullName evidence="5">glycine oxidase</fullName>
        <ecNumber evidence="5">1.4.3.19</ecNumber>
    </recommendedName>
</protein>
<dbReference type="UniPathway" id="UPA00060"/>
<dbReference type="GO" id="GO:0043799">
    <property type="term" value="F:glycine oxidase activity"/>
    <property type="evidence" value="ECO:0007669"/>
    <property type="project" value="UniProtKB-EC"/>
</dbReference>
<accession>A0A7W0BVX4</accession>
<dbReference type="SUPFAM" id="SSF54373">
    <property type="entry name" value="FAD-linked reductases, C-terminal domain"/>
    <property type="match status" value="1"/>
</dbReference>
<dbReference type="Pfam" id="PF01266">
    <property type="entry name" value="DAO"/>
    <property type="match status" value="1"/>
</dbReference>
<comment type="pathway">
    <text evidence="1">Cofactor biosynthesis; thiamine diphosphate biosynthesis.</text>
</comment>
<dbReference type="Gene3D" id="3.30.9.10">
    <property type="entry name" value="D-Amino Acid Oxidase, subunit A, domain 2"/>
    <property type="match status" value="1"/>
</dbReference>
<dbReference type="Gene3D" id="3.50.50.60">
    <property type="entry name" value="FAD/NAD(P)-binding domain"/>
    <property type="match status" value="1"/>
</dbReference>
<keyword evidence="3 7" id="KW-0560">Oxidoreductase</keyword>
<evidence type="ECO:0000256" key="5">
    <source>
        <dbReference type="ARBA" id="ARBA00050018"/>
    </source>
</evidence>
<keyword evidence="8" id="KW-1185">Reference proteome</keyword>
<gene>
    <name evidence="7" type="ORF">HNQ85_002265</name>
</gene>
<dbReference type="PROSITE" id="PS51257">
    <property type="entry name" value="PROKAR_LIPOPROTEIN"/>
    <property type="match status" value="1"/>
</dbReference>
<comment type="caution">
    <text evidence="7">The sequence shown here is derived from an EMBL/GenBank/DDBJ whole genome shotgun (WGS) entry which is preliminary data.</text>
</comment>